<keyword evidence="1" id="KW-0472">Membrane</keyword>
<feature type="transmembrane region" description="Helical" evidence="1">
    <location>
        <begin position="43"/>
        <end position="67"/>
    </location>
</feature>
<gene>
    <name evidence="2" type="ORF">A2773_01230</name>
</gene>
<feature type="transmembrane region" description="Helical" evidence="1">
    <location>
        <begin position="79"/>
        <end position="98"/>
    </location>
</feature>
<evidence type="ECO:0000313" key="3">
    <source>
        <dbReference type="Proteomes" id="UP000177383"/>
    </source>
</evidence>
<evidence type="ECO:0000256" key="1">
    <source>
        <dbReference type="SAM" id="Phobius"/>
    </source>
</evidence>
<name>A0A1F5ZR65_9BACT</name>
<dbReference type="Pfam" id="PF18895">
    <property type="entry name" value="T4SS_pilin"/>
    <property type="match status" value="1"/>
</dbReference>
<dbReference type="AlphaFoldDB" id="A0A1F5ZR65"/>
<evidence type="ECO:0000313" key="2">
    <source>
        <dbReference type="EMBL" id="OGG14873.1"/>
    </source>
</evidence>
<keyword evidence="1" id="KW-0812">Transmembrane</keyword>
<proteinExistence type="predicted"/>
<reference evidence="2 3" key="1">
    <citation type="journal article" date="2016" name="Nat. Commun.">
        <title>Thousands of microbial genomes shed light on interconnected biogeochemical processes in an aquifer system.</title>
        <authorList>
            <person name="Anantharaman K."/>
            <person name="Brown C.T."/>
            <person name="Hug L.A."/>
            <person name="Sharon I."/>
            <person name="Castelle C.J."/>
            <person name="Probst A.J."/>
            <person name="Thomas B.C."/>
            <person name="Singh A."/>
            <person name="Wilkins M.J."/>
            <person name="Karaoz U."/>
            <person name="Brodie E.L."/>
            <person name="Williams K.H."/>
            <person name="Hubbard S.S."/>
            <person name="Banfield J.F."/>
        </authorList>
    </citation>
    <scope>NUCLEOTIDE SEQUENCE [LARGE SCALE GENOMIC DNA]</scope>
</reference>
<dbReference type="STRING" id="1798375.A2773_01230"/>
<organism evidence="2 3">
    <name type="scientific">Candidatus Gottesmanbacteria bacterium RIFCSPHIGHO2_01_FULL_39_10</name>
    <dbReference type="NCBI Taxonomy" id="1798375"/>
    <lineage>
        <taxon>Bacteria</taxon>
        <taxon>Candidatus Gottesmaniibacteriota</taxon>
    </lineage>
</organism>
<sequence>MLVEKAWAACDVSSGSVDIAECFAPAKTFTSLGHLVGVLSQNFILIGGIIFFVLVFIAGFGMIQGAGSEDSKQMEKGKMMFTYAIIGFAIIFGAYWIVQIVNMITNGALGGIFQ</sequence>
<dbReference type="InterPro" id="IPR043993">
    <property type="entry name" value="T4SS_pilin"/>
</dbReference>
<evidence type="ECO:0008006" key="4">
    <source>
        <dbReference type="Google" id="ProtNLM"/>
    </source>
</evidence>
<protein>
    <recommendedName>
        <fullName evidence="4">TrbC/VIRB2 family protein</fullName>
    </recommendedName>
</protein>
<comment type="caution">
    <text evidence="2">The sequence shown here is derived from an EMBL/GenBank/DDBJ whole genome shotgun (WGS) entry which is preliminary data.</text>
</comment>
<keyword evidence="1" id="KW-1133">Transmembrane helix</keyword>
<dbReference type="Proteomes" id="UP000177383">
    <property type="component" value="Unassembled WGS sequence"/>
</dbReference>
<accession>A0A1F5ZR65</accession>
<dbReference type="EMBL" id="MFJE01000009">
    <property type="protein sequence ID" value="OGG14873.1"/>
    <property type="molecule type" value="Genomic_DNA"/>
</dbReference>